<name>A0A0E9PZH8_ANGAN</name>
<organism evidence="1">
    <name type="scientific">Anguilla anguilla</name>
    <name type="common">European freshwater eel</name>
    <name type="synonym">Muraena anguilla</name>
    <dbReference type="NCBI Taxonomy" id="7936"/>
    <lineage>
        <taxon>Eukaryota</taxon>
        <taxon>Metazoa</taxon>
        <taxon>Chordata</taxon>
        <taxon>Craniata</taxon>
        <taxon>Vertebrata</taxon>
        <taxon>Euteleostomi</taxon>
        <taxon>Actinopterygii</taxon>
        <taxon>Neopterygii</taxon>
        <taxon>Teleostei</taxon>
        <taxon>Anguilliformes</taxon>
        <taxon>Anguillidae</taxon>
        <taxon>Anguilla</taxon>
    </lineage>
</organism>
<dbReference type="AlphaFoldDB" id="A0A0E9PZH8"/>
<evidence type="ECO:0000313" key="1">
    <source>
        <dbReference type="EMBL" id="JAH09253.1"/>
    </source>
</evidence>
<reference evidence="1" key="2">
    <citation type="journal article" date="2015" name="Fish Shellfish Immunol.">
        <title>Early steps in the European eel (Anguilla anguilla)-Vibrio vulnificus interaction in the gills: Role of the RtxA13 toxin.</title>
        <authorList>
            <person name="Callol A."/>
            <person name="Pajuelo D."/>
            <person name="Ebbesson L."/>
            <person name="Teles M."/>
            <person name="MacKenzie S."/>
            <person name="Amaro C."/>
        </authorList>
    </citation>
    <scope>NUCLEOTIDE SEQUENCE</scope>
</reference>
<protein>
    <submittedName>
        <fullName evidence="1">Uncharacterized protein</fullName>
    </submittedName>
</protein>
<sequence>MGPSTHLNRTSHLAAQSHSILIQRPECQCACSNQINSSRNYKINKLNMREQTGQT</sequence>
<proteinExistence type="predicted"/>
<dbReference type="EMBL" id="GBXM01099324">
    <property type="protein sequence ID" value="JAH09253.1"/>
    <property type="molecule type" value="Transcribed_RNA"/>
</dbReference>
<accession>A0A0E9PZH8</accession>
<reference evidence="1" key="1">
    <citation type="submission" date="2014-11" db="EMBL/GenBank/DDBJ databases">
        <authorList>
            <person name="Amaro Gonzalez C."/>
        </authorList>
    </citation>
    <scope>NUCLEOTIDE SEQUENCE</scope>
</reference>